<evidence type="ECO:0000256" key="4">
    <source>
        <dbReference type="ARBA" id="ARBA00039765"/>
    </source>
</evidence>
<dbReference type="SUPFAM" id="SSF53254">
    <property type="entry name" value="Phosphoglycerate mutase-like"/>
    <property type="match status" value="1"/>
</dbReference>
<evidence type="ECO:0000256" key="5">
    <source>
        <dbReference type="ARBA" id="ARBA00040722"/>
    </source>
</evidence>
<keyword evidence="3" id="KW-0378">Hydrolase</keyword>
<dbReference type="PANTHER" id="PTHR20935:SF0">
    <property type="entry name" value="SERINE_THREONINE-PROTEIN PHOSPHATASE PGAM5, MITOCHONDRIAL"/>
    <property type="match status" value="1"/>
</dbReference>
<protein>
    <recommendedName>
        <fullName evidence="4">Serine/threonine-protein phosphatase PGAM5, mitochondrial</fullName>
        <ecNumber evidence="2">3.1.3.16</ecNumber>
    </recommendedName>
    <alternativeName>
        <fullName evidence="5">Serine/threonine-protein phosphatase Pgam5, mitochondrial</fullName>
    </alternativeName>
</protein>
<evidence type="ECO:0000256" key="3">
    <source>
        <dbReference type="ARBA" id="ARBA00022801"/>
    </source>
</evidence>
<sequence length="285" mass="32295">TFDNVFIPVDGLAVAPRPTGHRTNIPKMFLNLNSTETCRKTFLAQQFKATSVQRHIRWDRNVTATAIPEHFGEVDGQKQGLVKPTATRHLLFIRHGQYVKAEEDEKKVLTSLGRQQAGETANRLKMLHSNNNKIDKIVVSSMVRARETGEIIRNQLSGVPYEYCDFLTEGAPCIPEPPSSSYKPESYLSIRRALEESARIEAAFRKYIHRAELEQKTDSTEVYVGHANVIRYFVCRALQFPPEGWLRMSIDNCGITRLTIKPNGHVSLQSMGDTGHLHPKLITRN</sequence>
<dbReference type="Gene3D" id="3.40.50.1240">
    <property type="entry name" value="Phosphoglycerate mutase-like"/>
    <property type="match status" value="1"/>
</dbReference>
<proteinExistence type="inferred from homology"/>
<dbReference type="GO" id="GO:0004722">
    <property type="term" value="F:protein serine/threonine phosphatase activity"/>
    <property type="evidence" value="ECO:0007669"/>
    <property type="project" value="UniProtKB-EC"/>
</dbReference>
<evidence type="ECO:0000313" key="6">
    <source>
        <dbReference type="EMBL" id="CAB4007691.1"/>
    </source>
</evidence>
<dbReference type="PANTHER" id="PTHR20935">
    <property type="entry name" value="PHOSPHOGLYCERATE MUTASE-RELATED"/>
    <property type="match status" value="1"/>
</dbReference>
<evidence type="ECO:0000256" key="1">
    <source>
        <dbReference type="ARBA" id="ARBA00006717"/>
    </source>
</evidence>
<accession>A0A6S7IPJ2</accession>
<dbReference type="AlphaFoldDB" id="A0A6S7IPJ2"/>
<dbReference type="InterPro" id="IPR013078">
    <property type="entry name" value="His_Pase_superF_clade-1"/>
</dbReference>
<dbReference type="EC" id="3.1.3.16" evidence="2"/>
<comment type="similarity">
    <text evidence="1">Belongs to the phosphoglycerate mutase family. BPG-dependent PGAM subfamily.</text>
</comment>
<dbReference type="Pfam" id="PF00300">
    <property type="entry name" value="His_Phos_1"/>
    <property type="match status" value="2"/>
</dbReference>
<organism evidence="6 7">
    <name type="scientific">Paramuricea clavata</name>
    <name type="common">Red gorgonian</name>
    <name type="synonym">Violescent sea-whip</name>
    <dbReference type="NCBI Taxonomy" id="317549"/>
    <lineage>
        <taxon>Eukaryota</taxon>
        <taxon>Metazoa</taxon>
        <taxon>Cnidaria</taxon>
        <taxon>Anthozoa</taxon>
        <taxon>Octocorallia</taxon>
        <taxon>Malacalcyonacea</taxon>
        <taxon>Plexauridae</taxon>
        <taxon>Paramuricea</taxon>
    </lineage>
</organism>
<dbReference type="GO" id="GO:0005739">
    <property type="term" value="C:mitochondrion"/>
    <property type="evidence" value="ECO:0007669"/>
    <property type="project" value="TreeGrafter"/>
</dbReference>
<dbReference type="EMBL" id="CACRXK020005879">
    <property type="protein sequence ID" value="CAB4007691.1"/>
    <property type="molecule type" value="Genomic_DNA"/>
</dbReference>
<dbReference type="GO" id="GO:0090141">
    <property type="term" value="P:positive regulation of mitochondrial fission"/>
    <property type="evidence" value="ECO:0007669"/>
    <property type="project" value="TreeGrafter"/>
</dbReference>
<reference evidence="6" key="1">
    <citation type="submission" date="2020-04" db="EMBL/GenBank/DDBJ databases">
        <authorList>
            <person name="Alioto T."/>
            <person name="Alioto T."/>
            <person name="Gomez Garrido J."/>
        </authorList>
    </citation>
    <scope>NUCLEOTIDE SEQUENCE</scope>
    <source>
        <strain evidence="6">A484AB</strain>
    </source>
</reference>
<name>A0A6S7IPJ2_PARCT</name>
<dbReference type="InterPro" id="IPR029033">
    <property type="entry name" value="His_PPase_superfam"/>
</dbReference>
<evidence type="ECO:0000256" key="2">
    <source>
        <dbReference type="ARBA" id="ARBA00013081"/>
    </source>
</evidence>
<dbReference type="CDD" id="cd07067">
    <property type="entry name" value="HP_PGM_like"/>
    <property type="match status" value="1"/>
</dbReference>
<dbReference type="SMART" id="SM00855">
    <property type="entry name" value="PGAM"/>
    <property type="match status" value="1"/>
</dbReference>
<feature type="non-terminal residue" evidence="6">
    <location>
        <position position="1"/>
    </location>
</feature>
<keyword evidence="7" id="KW-1185">Reference proteome</keyword>
<evidence type="ECO:0000313" key="7">
    <source>
        <dbReference type="Proteomes" id="UP001152795"/>
    </source>
</evidence>
<dbReference type="Proteomes" id="UP001152795">
    <property type="component" value="Unassembled WGS sequence"/>
</dbReference>
<gene>
    <name evidence="6" type="ORF">PACLA_8A076894</name>
</gene>
<dbReference type="InterPro" id="IPR051021">
    <property type="entry name" value="Mito_Ser/Thr_phosphatase"/>
</dbReference>
<comment type="caution">
    <text evidence="6">The sequence shown here is derived from an EMBL/GenBank/DDBJ whole genome shotgun (WGS) entry which is preliminary data.</text>
</comment>
<dbReference type="OrthoDB" id="2118094at2759"/>